<proteinExistence type="predicted"/>
<evidence type="ECO:0000313" key="2">
    <source>
        <dbReference type="Proteomes" id="UP000076234"/>
    </source>
</evidence>
<dbReference type="Proteomes" id="UP000076234">
    <property type="component" value="Chromosome"/>
</dbReference>
<protein>
    <submittedName>
        <fullName evidence="1">Uncharacterized protein</fullName>
    </submittedName>
</protein>
<dbReference type="RefSeq" id="WP_062900822.1">
    <property type="nucleotide sequence ID" value="NZ_CP013342.1"/>
</dbReference>
<accession>A0A142VVB3</accession>
<name>A0A142VVB3_9SPHN</name>
<evidence type="ECO:0000313" key="1">
    <source>
        <dbReference type="EMBL" id="AMU93724.1"/>
    </source>
</evidence>
<reference evidence="1 2" key="2">
    <citation type="journal article" date="2016" name="Genome Announc.">
        <title>Complete Genome Sequence of Sphingopyxis terrae Strain 203-1 (NBRC 111660), a Polyethylene Glycol Degrader.</title>
        <authorList>
            <person name="Ohtsubo Y."/>
            <person name="Nonoyama S."/>
            <person name="Nagata Y."/>
            <person name="Numata M."/>
            <person name="Tsuchikane K."/>
            <person name="Hosoyama A."/>
            <person name="Yamazoe A."/>
            <person name="Tsuda M."/>
            <person name="Fujita N."/>
            <person name="Kawai F."/>
        </authorList>
    </citation>
    <scope>NUCLEOTIDE SEQUENCE [LARGE SCALE GENOMIC DNA]</scope>
    <source>
        <strain evidence="1 2">203-1</strain>
    </source>
</reference>
<organism evidence="1 2">
    <name type="scientific">Sphingopyxis terrae subsp. terrae NBRC 15098</name>
    <dbReference type="NCBI Taxonomy" id="1219058"/>
    <lineage>
        <taxon>Bacteria</taxon>
        <taxon>Pseudomonadati</taxon>
        <taxon>Pseudomonadota</taxon>
        <taxon>Alphaproteobacteria</taxon>
        <taxon>Sphingomonadales</taxon>
        <taxon>Sphingomonadaceae</taxon>
        <taxon>Sphingopyxis</taxon>
    </lineage>
</organism>
<dbReference type="STRING" id="1219058.AOA14_03770"/>
<dbReference type="EMBL" id="CP013342">
    <property type="protein sequence ID" value="AMU93724.1"/>
    <property type="molecule type" value="Genomic_DNA"/>
</dbReference>
<sequence length="93" mass="10580">MHRVDRNYLSICISVAIKTMRSGKNGKGKHPIEELREDRNVSELSALILRQIDNESSFVCRAGYAPTDPRCTPRYSPMKFGVDEPWPEGCEPK</sequence>
<dbReference type="KEGG" id="ster:AOA14_03770"/>
<reference evidence="2" key="1">
    <citation type="submission" date="2015-11" db="EMBL/GenBank/DDBJ databases">
        <title>Complete genome sequence of a polyethylene glycol-degrading strain Sphingopyxis terrae strain 203-1 (NBRC 15098).</title>
        <authorList>
            <person name="Yoshiyuki O."/>
            <person name="Shouta N."/>
            <person name="Nagata Y."/>
            <person name="Numata M."/>
            <person name="Tsuchikane K."/>
            <person name="Hosoyama A."/>
            <person name="Yamazoe A."/>
            <person name="Tsuda M."/>
            <person name="Fujita N."/>
            <person name="Kawai F."/>
        </authorList>
    </citation>
    <scope>NUCLEOTIDE SEQUENCE [LARGE SCALE GENOMIC DNA]</scope>
    <source>
        <strain evidence="2">203-1</strain>
    </source>
</reference>
<dbReference type="AlphaFoldDB" id="A0A142VVB3"/>
<gene>
    <name evidence="1" type="ORF">AOA14_03770</name>
</gene>